<dbReference type="GeneID" id="65072880"/>
<name>A0A2I6PEZ8_9CAUD</name>
<feature type="transmembrane region" description="Helical" evidence="1">
    <location>
        <begin position="6"/>
        <end position="27"/>
    </location>
</feature>
<dbReference type="Proteomes" id="UP000240217">
    <property type="component" value="Segment"/>
</dbReference>
<reference evidence="3" key="1">
    <citation type="submission" date="2017-10" db="EMBL/GenBank/DDBJ databases">
        <title>Characterization of PVL bacteriophage from community-associated Staphylococcus aureus in Western Australia.</title>
        <authorList>
            <person name="O'Brien F.G."/>
            <person name="Baines S.L."/>
            <person name="Howden B.P."/>
            <person name="Coombs G.W."/>
        </authorList>
    </citation>
    <scope>NUCLEOTIDE SEQUENCE [LARGE SCALE GENOMIC DNA]</scope>
</reference>
<evidence type="ECO:0000313" key="3">
    <source>
        <dbReference type="Proteomes" id="UP000240217"/>
    </source>
</evidence>
<organism evidence="2 3">
    <name type="scientific">Staphylococcus phage phiSa2wa_st121mssa</name>
    <dbReference type="NCBI Taxonomy" id="2060948"/>
    <lineage>
        <taxon>Viruses</taxon>
        <taxon>Duplodnaviria</taxon>
        <taxon>Heunggongvirae</taxon>
        <taxon>Uroviricota</taxon>
        <taxon>Caudoviricetes</taxon>
        <taxon>Triavirus</taxon>
        <taxon>Triavirus st121mssa</taxon>
    </lineage>
</organism>
<dbReference type="EMBL" id="MG029518">
    <property type="protein sequence ID" value="AUM58301.1"/>
    <property type="molecule type" value="Genomic_DNA"/>
</dbReference>
<proteinExistence type="predicted"/>
<protein>
    <submittedName>
        <fullName evidence="2">Uncharacterized protein</fullName>
    </submittedName>
</protein>
<keyword evidence="3" id="KW-1185">Reference proteome</keyword>
<dbReference type="RefSeq" id="YP_010083843.1">
    <property type="nucleotide sequence ID" value="NC_055049.1"/>
</dbReference>
<keyword evidence="1" id="KW-1133">Transmembrane helix</keyword>
<accession>A0A2I6PEZ8</accession>
<dbReference type="KEGG" id="vg:65072880"/>
<keyword evidence="1" id="KW-0472">Membrane</keyword>
<evidence type="ECO:0000313" key="2">
    <source>
        <dbReference type="EMBL" id="AUM58301.1"/>
    </source>
</evidence>
<sequence>MRNFLMFLAIIIFLSLFILLTSFFLIIRNFHIIVKFFTKKTYLMLTIRKFRIILGLRKAVTT</sequence>
<evidence type="ECO:0000256" key="1">
    <source>
        <dbReference type="SAM" id="Phobius"/>
    </source>
</evidence>
<keyword evidence="1" id="KW-0812">Transmembrane</keyword>